<keyword evidence="2" id="KW-1185">Reference proteome</keyword>
<name>A0A853IFQ8_9GAMM</name>
<comment type="caution">
    <text evidence="1">The sequence shown here is derived from an EMBL/GenBank/DDBJ whole genome shotgun (WGS) entry which is preliminary data.</text>
</comment>
<proteinExistence type="predicted"/>
<dbReference type="EMBL" id="JACCKB010000053">
    <property type="protein sequence ID" value="NYZ68864.1"/>
    <property type="molecule type" value="Genomic_DNA"/>
</dbReference>
<sequence>MADIQEYNDIKKSIRNGETELVPDAVVTRLLDGESPVKVWREHHGLTQ</sequence>
<gene>
    <name evidence="1" type="ORF">H0A36_22860</name>
</gene>
<protein>
    <submittedName>
        <fullName evidence="1">Uncharacterized protein</fullName>
    </submittedName>
</protein>
<dbReference type="Proteomes" id="UP000569732">
    <property type="component" value="Unassembled WGS sequence"/>
</dbReference>
<reference evidence="1 2" key="1">
    <citation type="submission" date="2020-07" db="EMBL/GenBank/DDBJ databases">
        <title>Endozoicomonas sp. nov., isolated from sediment.</title>
        <authorList>
            <person name="Gu T."/>
        </authorList>
    </citation>
    <scope>NUCLEOTIDE SEQUENCE [LARGE SCALE GENOMIC DNA]</scope>
    <source>
        <strain evidence="1 2">SM1973</strain>
    </source>
</reference>
<evidence type="ECO:0000313" key="1">
    <source>
        <dbReference type="EMBL" id="NYZ68864.1"/>
    </source>
</evidence>
<accession>A0A853IFQ8</accession>
<evidence type="ECO:0000313" key="2">
    <source>
        <dbReference type="Proteomes" id="UP000569732"/>
    </source>
</evidence>
<dbReference type="RefSeq" id="WP_180570865.1">
    <property type="nucleotide sequence ID" value="NZ_JACCKB010000053.1"/>
</dbReference>
<organism evidence="1 2">
    <name type="scientific">Spartinivicinus marinus</name>
    <dbReference type="NCBI Taxonomy" id="2994442"/>
    <lineage>
        <taxon>Bacteria</taxon>
        <taxon>Pseudomonadati</taxon>
        <taxon>Pseudomonadota</taxon>
        <taxon>Gammaproteobacteria</taxon>
        <taxon>Oceanospirillales</taxon>
        <taxon>Zooshikellaceae</taxon>
        <taxon>Spartinivicinus</taxon>
    </lineage>
</organism>
<dbReference type="AlphaFoldDB" id="A0A853IFQ8"/>